<dbReference type="AlphaFoldDB" id="A0A382C126"/>
<accession>A0A382C126</accession>
<dbReference type="GO" id="GO:0006400">
    <property type="term" value="P:tRNA modification"/>
    <property type="evidence" value="ECO:0007669"/>
    <property type="project" value="InterPro"/>
</dbReference>
<protein>
    <submittedName>
        <fullName evidence="1">Uncharacterized protein</fullName>
    </submittedName>
</protein>
<organism evidence="1">
    <name type="scientific">marine metagenome</name>
    <dbReference type="NCBI Taxonomy" id="408172"/>
    <lineage>
        <taxon>unclassified sequences</taxon>
        <taxon>metagenomes</taxon>
        <taxon>ecological metagenomes</taxon>
    </lineage>
</organism>
<dbReference type="InterPro" id="IPR036511">
    <property type="entry name" value="TGT-like_sf"/>
</dbReference>
<sequence length="421" mass="48822">MTMGTGDLYIKAPTLQPYAETFNRKIWHMNSKYDYQTCSMLFNSYTEPNHGEVIRTLMPSWHHHFSDSGGLQLSRTKGGLTHEIKDKIYRHQAAWSDVAMIFDDIPVEFDGSNSGWSMKTSTAGRRFIREEVGKTARTTLANVKRQIEMFEALDSDTKITLIVQGQDLESYREYIETIVNGLTEKELERCVSISLASACSGSGFNNRMEMIYSVKDFQIPMRLKKNIHLLGLGSHEMMMPFFVSPDYFDFVENVSYDSSTQANSWFFSRYRDKNWMNIDMDSPATTTKSEQEIYEEQLVPVFSDMLKQNFEAFEEFGIISHDFMIQECTKWSRKNTDKERLYNSDIGKDGAKLIPFFNQMQVVEHYMDFVDKYTNNPSLLNDRGLSKITDYGQFVNEWLPLQGAQDKLPEQWGGSLNEFFT</sequence>
<gene>
    <name evidence="1" type="ORF">METZ01_LOCUS172306</name>
</gene>
<dbReference type="EMBL" id="UINC01032194">
    <property type="protein sequence ID" value="SVB19452.1"/>
    <property type="molecule type" value="Genomic_DNA"/>
</dbReference>
<dbReference type="Gene3D" id="3.20.20.105">
    <property type="entry name" value="Queuine tRNA-ribosyltransferase-like"/>
    <property type="match status" value="1"/>
</dbReference>
<proteinExistence type="predicted"/>
<name>A0A382C126_9ZZZZ</name>
<evidence type="ECO:0000313" key="1">
    <source>
        <dbReference type="EMBL" id="SVB19452.1"/>
    </source>
</evidence>
<reference evidence="1" key="1">
    <citation type="submission" date="2018-05" db="EMBL/GenBank/DDBJ databases">
        <authorList>
            <person name="Lanie J.A."/>
            <person name="Ng W.-L."/>
            <person name="Kazmierczak K.M."/>
            <person name="Andrzejewski T.M."/>
            <person name="Davidsen T.M."/>
            <person name="Wayne K.J."/>
            <person name="Tettelin H."/>
            <person name="Glass J.I."/>
            <person name="Rusch D."/>
            <person name="Podicherti R."/>
            <person name="Tsui H.-C.T."/>
            <person name="Winkler M.E."/>
        </authorList>
    </citation>
    <scope>NUCLEOTIDE SEQUENCE</scope>
</reference>